<dbReference type="PANTHER" id="PTHR32347:SF14">
    <property type="entry name" value="EFFLUX SYSTEM COMPONENT YKNX-RELATED"/>
    <property type="match status" value="1"/>
</dbReference>
<reference evidence="9" key="1">
    <citation type="submission" date="2020-10" db="EMBL/GenBank/DDBJ databases">
        <authorList>
            <person name="Castelo-Branco R."/>
            <person name="Eusebio N."/>
            <person name="Adriana R."/>
            <person name="Vieira A."/>
            <person name="Brugerolle De Fraissinette N."/>
            <person name="Rezende De Castro R."/>
            <person name="Schneider M.P."/>
            <person name="Vasconcelos V."/>
            <person name="Leao P.N."/>
        </authorList>
    </citation>
    <scope>NUCLEOTIDE SEQUENCE</scope>
    <source>
        <strain evidence="9">LEGE 12446</strain>
    </source>
</reference>
<evidence type="ECO:0000256" key="4">
    <source>
        <dbReference type="SAM" id="Coils"/>
    </source>
</evidence>
<keyword evidence="6" id="KW-0472">Membrane</keyword>
<dbReference type="InterPro" id="IPR059052">
    <property type="entry name" value="HH_YbhG-like"/>
</dbReference>
<dbReference type="Pfam" id="PF25990">
    <property type="entry name" value="Beta-barrel_YknX"/>
    <property type="match status" value="1"/>
</dbReference>
<feature type="compositionally biased region" description="Polar residues" evidence="5">
    <location>
        <begin position="496"/>
        <end position="511"/>
    </location>
</feature>
<feature type="domain" description="YbhG-like alpha-helical hairpin" evidence="7">
    <location>
        <begin position="164"/>
        <end position="258"/>
    </location>
</feature>
<evidence type="ECO:0000256" key="5">
    <source>
        <dbReference type="SAM" id="MobiDB-lite"/>
    </source>
</evidence>
<keyword evidence="3 4" id="KW-0175">Coiled coil</keyword>
<evidence type="ECO:0000256" key="6">
    <source>
        <dbReference type="SAM" id="Phobius"/>
    </source>
</evidence>
<gene>
    <name evidence="9" type="ORF">IQ276_21835</name>
</gene>
<dbReference type="Proteomes" id="UP000622533">
    <property type="component" value="Unassembled WGS sequence"/>
</dbReference>
<evidence type="ECO:0000259" key="8">
    <source>
        <dbReference type="Pfam" id="PF25990"/>
    </source>
</evidence>
<dbReference type="GO" id="GO:0030313">
    <property type="term" value="C:cell envelope"/>
    <property type="evidence" value="ECO:0007669"/>
    <property type="project" value="UniProtKB-SubCell"/>
</dbReference>
<feature type="coiled-coil region" evidence="4">
    <location>
        <begin position="147"/>
        <end position="231"/>
    </location>
</feature>
<dbReference type="InterPro" id="IPR006143">
    <property type="entry name" value="RND_pump_MFP"/>
</dbReference>
<dbReference type="NCBIfam" id="TIGR01730">
    <property type="entry name" value="RND_mfp"/>
    <property type="match status" value="1"/>
</dbReference>
<name>A0A8J7DCK5_DESMC</name>
<dbReference type="Gene3D" id="2.40.30.170">
    <property type="match status" value="1"/>
</dbReference>
<organism evidence="9 10">
    <name type="scientific">Desmonostoc muscorum LEGE 12446</name>
    <dbReference type="NCBI Taxonomy" id="1828758"/>
    <lineage>
        <taxon>Bacteria</taxon>
        <taxon>Bacillati</taxon>
        <taxon>Cyanobacteriota</taxon>
        <taxon>Cyanophyceae</taxon>
        <taxon>Nostocales</taxon>
        <taxon>Nostocaceae</taxon>
        <taxon>Desmonostoc</taxon>
    </lineage>
</organism>
<proteinExistence type="inferred from homology"/>
<dbReference type="InterPro" id="IPR058636">
    <property type="entry name" value="Beta-barrel_YknX"/>
</dbReference>
<feature type="transmembrane region" description="Helical" evidence="6">
    <location>
        <begin position="25"/>
        <end position="47"/>
    </location>
</feature>
<evidence type="ECO:0000256" key="3">
    <source>
        <dbReference type="ARBA" id="ARBA00023054"/>
    </source>
</evidence>
<comment type="caution">
    <text evidence="9">The sequence shown here is derived from an EMBL/GenBank/DDBJ whole genome shotgun (WGS) entry which is preliminary data.</text>
</comment>
<dbReference type="RefSeq" id="WP_193919692.1">
    <property type="nucleotide sequence ID" value="NZ_JADEXS020000001.1"/>
</dbReference>
<dbReference type="Gene3D" id="1.10.287.470">
    <property type="entry name" value="Helix hairpin bin"/>
    <property type="match status" value="2"/>
</dbReference>
<evidence type="ECO:0000313" key="9">
    <source>
        <dbReference type="EMBL" id="MBE9024961.1"/>
    </source>
</evidence>
<dbReference type="Gene3D" id="2.40.50.100">
    <property type="match status" value="1"/>
</dbReference>
<dbReference type="EMBL" id="JADEXS010000341">
    <property type="protein sequence ID" value="MBE9024961.1"/>
    <property type="molecule type" value="Genomic_DNA"/>
</dbReference>
<accession>A0A8J7DCK5</accession>
<evidence type="ECO:0000259" key="7">
    <source>
        <dbReference type="Pfam" id="PF25881"/>
    </source>
</evidence>
<dbReference type="GO" id="GO:0022857">
    <property type="term" value="F:transmembrane transporter activity"/>
    <property type="evidence" value="ECO:0007669"/>
    <property type="project" value="InterPro"/>
</dbReference>
<keyword evidence="6" id="KW-0812">Transmembrane</keyword>
<comment type="similarity">
    <text evidence="2">Belongs to the membrane fusion protein (MFP) (TC 8.A.1) family.</text>
</comment>
<keyword evidence="6" id="KW-1133">Transmembrane helix</keyword>
<keyword evidence="10" id="KW-1185">Reference proteome</keyword>
<protein>
    <submittedName>
        <fullName evidence="9">Efflux RND transporter periplasmic adaptor subunit</fullName>
    </submittedName>
</protein>
<comment type="subcellular location">
    <subcellularLocation>
        <location evidence="1">Cell envelope</location>
    </subcellularLocation>
</comment>
<feature type="region of interest" description="Disordered" evidence="5">
    <location>
        <begin position="479"/>
        <end position="511"/>
    </location>
</feature>
<feature type="domain" description="YknX-like beta-barrel" evidence="8">
    <location>
        <begin position="341"/>
        <end position="414"/>
    </location>
</feature>
<evidence type="ECO:0000256" key="1">
    <source>
        <dbReference type="ARBA" id="ARBA00004196"/>
    </source>
</evidence>
<evidence type="ECO:0000256" key="2">
    <source>
        <dbReference type="ARBA" id="ARBA00009477"/>
    </source>
</evidence>
<dbReference type="GO" id="GO:0016020">
    <property type="term" value="C:membrane"/>
    <property type="evidence" value="ECO:0007669"/>
    <property type="project" value="InterPro"/>
</dbReference>
<dbReference type="InterPro" id="IPR050465">
    <property type="entry name" value="UPF0194_transport"/>
</dbReference>
<dbReference type="Pfam" id="PF25881">
    <property type="entry name" value="HH_YBHG"/>
    <property type="match status" value="1"/>
</dbReference>
<dbReference type="PANTHER" id="PTHR32347">
    <property type="entry name" value="EFFLUX SYSTEM COMPONENT YKNX-RELATED"/>
    <property type="match status" value="1"/>
</dbReference>
<sequence>MSINFQSLQQNLWPICLRKQLQSRWLIGLLLLAGVAGGGFMISRAIAPSQNLQNQILTVPLEQRSLPITLTANGTVKAERTINLSPKSAGYLKRLLVKEGDRVRQGQILAYMDDSNLQGQLIESRGQLAQQQANLKKLLSGNRSQEIAQSAAQFAEAEARLQQLQAGNRFEDISQAQARLEQAQAKLQQAEDDLQRNQQLFKQGAISRQTLNQRQADRNSAQAQVKEAQAALTLQKRGTRPEEIAQARAQVEQRREALNLLKAGSRPEDIDAARAQVESARGKLETIQTQINDTIITAPFDGTVTKKYAEPGSFVTPTTPGSAVEGAASNSILTLAATNEIVANLDEANIPLVKVGQKVLVKADAYPNRTFKGKVSQIAAQASTVQNVTSFEVKIALEETAQQLLKAGMNVEVEFLIGELNHAIVVPSVAIVRQENRAGVYVMSQDQKPVFKPIELGTTVGDRTEVKSGLTGNERVLISFPPGTQPKSEFQGPFGNPNSKNNNSQSTPLGN</sequence>
<dbReference type="AlphaFoldDB" id="A0A8J7DCK5"/>
<evidence type="ECO:0000313" key="10">
    <source>
        <dbReference type="Proteomes" id="UP000622533"/>
    </source>
</evidence>
<dbReference type="SUPFAM" id="SSF111369">
    <property type="entry name" value="HlyD-like secretion proteins"/>
    <property type="match status" value="3"/>
</dbReference>
<dbReference type="PRINTS" id="PR01490">
    <property type="entry name" value="RTXTOXIND"/>
</dbReference>
<dbReference type="Gene3D" id="2.40.420.20">
    <property type="match status" value="1"/>
</dbReference>